<sequence length="452" mass="50220">MTSIVLTNDTRDLGDGLVLRWSTPEDTDALAELAGAVFRDDGDEQPNQVLMDVVRRHMRGDHPLLGPTDYVVVEDTTADRKRFVACACYQQEEWTYDGVSLPVGRPEIVAADPEHRRRGLVRKIFGVIHDRCARDGKLVQSITGIPYFYRQFGYEYAVDLGGTLSFPVSLLPEAKAGETLPYRLRKATREDVPALIACYQQGQRGSLVSSRLAEKYWSYNIDAENDPDPRRGYARVRIIESVDGEFRGLAVTQGSGAHFRVSLLEFAAGTNLAGMRPSLLRGLVELAGQQLPNAPDTEPLGRLVFELGRDHPFYPMIPAEYGPRLDPPYAWYVRVPDLPAVLRRIAPVLERRLADSAMAGYGGDLLLDFYRSSVRLTFTDGRLTDARDEGPTDRQDKSPRASFPPLVFLRSLFGHASLEELRAGYPDVGADGTAGPLVNALFPKRPSRLFAP</sequence>
<dbReference type="Gene3D" id="3.40.630.30">
    <property type="match status" value="1"/>
</dbReference>
<keyword evidence="3" id="KW-0808">Transferase</keyword>
<organism evidence="3 4">
    <name type="scientific">Actinopolymorpha cephalotaxi</name>
    <dbReference type="NCBI Taxonomy" id="504797"/>
    <lineage>
        <taxon>Bacteria</taxon>
        <taxon>Bacillati</taxon>
        <taxon>Actinomycetota</taxon>
        <taxon>Actinomycetes</taxon>
        <taxon>Propionibacteriales</taxon>
        <taxon>Actinopolymorphaceae</taxon>
        <taxon>Actinopolymorpha</taxon>
    </lineage>
</organism>
<evidence type="ECO:0000256" key="1">
    <source>
        <dbReference type="SAM" id="MobiDB-lite"/>
    </source>
</evidence>
<proteinExistence type="predicted"/>
<feature type="compositionally biased region" description="Basic and acidic residues" evidence="1">
    <location>
        <begin position="383"/>
        <end position="399"/>
    </location>
</feature>
<dbReference type="EMBL" id="FOOI01000004">
    <property type="protein sequence ID" value="SFG22589.1"/>
    <property type="molecule type" value="Genomic_DNA"/>
</dbReference>
<dbReference type="GO" id="GO:0016740">
    <property type="term" value="F:transferase activity"/>
    <property type="evidence" value="ECO:0007669"/>
    <property type="project" value="UniProtKB-KW"/>
</dbReference>
<reference evidence="3 4" key="1">
    <citation type="submission" date="2016-10" db="EMBL/GenBank/DDBJ databases">
        <authorList>
            <person name="de Groot N.N."/>
        </authorList>
    </citation>
    <scope>NUCLEOTIDE SEQUENCE [LARGE SCALE GENOMIC DNA]</scope>
    <source>
        <strain evidence="3 4">CPCC 202808</strain>
    </source>
</reference>
<dbReference type="AlphaFoldDB" id="A0A1I2Q5E1"/>
<dbReference type="RefSeq" id="WP_092882814.1">
    <property type="nucleotide sequence ID" value="NZ_FOOI01000004.1"/>
</dbReference>
<name>A0A1I2Q5E1_9ACTN</name>
<evidence type="ECO:0000313" key="2">
    <source>
        <dbReference type="EMBL" id="NYH83379.1"/>
    </source>
</evidence>
<feature type="region of interest" description="Disordered" evidence="1">
    <location>
        <begin position="383"/>
        <end position="402"/>
    </location>
</feature>
<protein>
    <submittedName>
        <fullName evidence="3">Acetyltransferase (GNAT) domain-containing protein</fullName>
    </submittedName>
    <submittedName>
        <fullName evidence="2">GNAT superfamily N-acetyltransferase</fullName>
    </submittedName>
</protein>
<keyword evidence="5" id="KW-1185">Reference proteome</keyword>
<dbReference type="EMBL" id="JACBZA010000001">
    <property type="protein sequence ID" value="NYH83379.1"/>
    <property type="molecule type" value="Genomic_DNA"/>
</dbReference>
<dbReference type="OrthoDB" id="157327at2"/>
<evidence type="ECO:0000313" key="5">
    <source>
        <dbReference type="Proteomes" id="UP000533017"/>
    </source>
</evidence>
<dbReference type="SUPFAM" id="SSF55729">
    <property type="entry name" value="Acyl-CoA N-acyltransferases (Nat)"/>
    <property type="match status" value="1"/>
</dbReference>
<accession>A0A1I2Q5E1</accession>
<evidence type="ECO:0000313" key="3">
    <source>
        <dbReference type="EMBL" id="SFG22589.1"/>
    </source>
</evidence>
<gene>
    <name evidence="2" type="ORF">FHR37_002230</name>
    <name evidence="3" type="ORF">SAMN05421678_104373</name>
</gene>
<evidence type="ECO:0000313" key="4">
    <source>
        <dbReference type="Proteomes" id="UP000199052"/>
    </source>
</evidence>
<dbReference type="Proteomes" id="UP000199052">
    <property type="component" value="Unassembled WGS sequence"/>
</dbReference>
<dbReference type="STRING" id="504797.SAMN05421678_104373"/>
<dbReference type="InterPro" id="IPR016181">
    <property type="entry name" value="Acyl_CoA_acyltransferase"/>
</dbReference>
<reference evidence="2 5" key="2">
    <citation type="submission" date="2020-07" db="EMBL/GenBank/DDBJ databases">
        <title>Sequencing the genomes of 1000 actinobacteria strains.</title>
        <authorList>
            <person name="Klenk H.-P."/>
        </authorList>
    </citation>
    <scope>NUCLEOTIDE SEQUENCE [LARGE SCALE GENOMIC DNA]</scope>
    <source>
        <strain evidence="2 5">DSM 45117</strain>
    </source>
</reference>
<dbReference type="Pfam" id="PF13527">
    <property type="entry name" value="Acetyltransf_9"/>
    <property type="match status" value="1"/>
</dbReference>
<dbReference type="Proteomes" id="UP000533017">
    <property type="component" value="Unassembled WGS sequence"/>
</dbReference>